<feature type="domain" description="Transposase IS66 central" evidence="2">
    <location>
        <begin position="102"/>
        <end position="188"/>
    </location>
</feature>
<dbReference type="InterPro" id="IPR004291">
    <property type="entry name" value="Transposase_IS66_central"/>
</dbReference>
<dbReference type="EMBL" id="CAKXZT010000042">
    <property type="protein sequence ID" value="CAH2396492.1"/>
    <property type="molecule type" value="Genomic_DNA"/>
</dbReference>
<comment type="caution">
    <text evidence="3">The sequence shown here is derived from an EMBL/GenBank/DDBJ whole genome shotgun (WGS) entry which is preliminary data.</text>
</comment>
<reference evidence="3 4" key="1">
    <citation type="submission" date="2022-03" db="EMBL/GenBank/DDBJ databases">
        <authorList>
            <person name="Brunel B."/>
        </authorList>
    </citation>
    <scope>NUCLEOTIDE SEQUENCE [LARGE SCALE GENOMIC DNA]</scope>
    <source>
        <strain evidence="3">STM5069sample</strain>
    </source>
</reference>
<organism evidence="3 4">
    <name type="scientific">Mesorhizobium escarrei</name>
    <dbReference type="NCBI Taxonomy" id="666018"/>
    <lineage>
        <taxon>Bacteria</taxon>
        <taxon>Pseudomonadati</taxon>
        <taxon>Pseudomonadota</taxon>
        <taxon>Alphaproteobacteria</taxon>
        <taxon>Hyphomicrobiales</taxon>
        <taxon>Phyllobacteriaceae</taxon>
        <taxon>Mesorhizobium</taxon>
    </lineage>
</organism>
<keyword evidence="4" id="KW-1185">Reference proteome</keyword>
<evidence type="ECO:0000313" key="3">
    <source>
        <dbReference type="EMBL" id="CAH2396492.1"/>
    </source>
</evidence>
<proteinExistence type="predicted"/>
<evidence type="ECO:0000256" key="1">
    <source>
        <dbReference type="SAM" id="MobiDB-lite"/>
    </source>
</evidence>
<accession>A0ABN8JKS9</accession>
<dbReference type="Pfam" id="PF03050">
    <property type="entry name" value="DDE_Tnp_IS66"/>
    <property type="match status" value="1"/>
</dbReference>
<sequence>MAFRRKRCRRRWRWPKYADGLPLYLQEAIYARPRRARSRADGAVNGQGRLRARAVGRAHPGLRQAGRAGLCQQDDFAGAGAGSGKIKTAYLWAYVRDDRPFLQGNGYAAYYRLARSDRGNDRATLAACWSHVRRKFYECTPLARPSTPSTVAQMAPLWTIKQDRARPSSGSSDRGTSGEIRRHSRRPLCAVGTGAAKTVGQIEARRGKHG</sequence>
<dbReference type="Proteomes" id="UP001153050">
    <property type="component" value="Unassembled WGS sequence"/>
</dbReference>
<evidence type="ECO:0000259" key="2">
    <source>
        <dbReference type="Pfam" id="PF03050"/>
    </source>
</evidence>
<dbReference type="RefSeq" id="WP_367185917.1">
    <property type="nucleotide sequence ID" value="NZ_CAKXZT010000042.1"/>
</dbReference>
<gene>
    <name evidence="3" type="ORF">MES5069_1360013</name>
</gene>
<feature type="region of interest" description="Disordered" evidence="1">
    <location>
        <begin position="161"/>
        <end position="194"/>
    </location>
</feature>
<evidence type="ECO:0000313" key="4">
    <source>
        <dbReference type="Proteomes" id="UP001153050"/>
    </source>
</evidence>
<name>A0ABN8JKS9_9HYPH</name>
<protein>
    <recommendedName>
        <fullName evidence="2">Transposase IS66 central domain-containing protein</fullName>
    </recommendedName>
</protein>